<evidence type="ECO:0000313" key="11">
    <source>
        <dbReference type="EMBL" id="CAH0533002.1"/>
    </source>
</evidence>
<evidence type="ECO:0000256" key="1">
    <source>
        <dbReference type="ARBA" id="ARBA00004162"/>
    </source>
</evidence>
<keyword evidence="9 10" id="KW-0131">Cell cycle</keyword>
<keyword evidence="4 10" id="KW-0997">Cell inner membrane</keyword>
<comment type="function">
    <text evidence="10">Part of the Tol-Pal system, which plays a role in outer membrane invagination during cell division and is important for maintaining outer membrane integrity.</text>
</comment>
<keyword evidence="5 10" id="KW-0132">Cell division</keyword>
<organism evidence="11 12">
    <name type="scientific">Vibrio stylophorae</name>
    <dbReference type="NCBI Taxonomy" id="659351"/>
    <lineage>
        <taxon>Bacteria</taxon>
        <taxon>Pseudomonadati</taxon>
        <taxon>Pseudomonadota</taxon>
        <taxon>Gammaproteobacteria</taxon>
        <taxon>Vibrionales</taxon>
        <taxon>Vibrionaceae</taxon>
        <taxon>Vibrio</taxon>
    </lineage>
</organism>
<comment type="subunit">
    <text evidence="10">The Tol-Pal system is composed of five core proteins: the inner membrane proteins TolA, TolQ and TolR, the periplasmic protein TolB and the outer membrane protein Pal. They form a network linking the inner and outer membranes and the peptidoglycan layer.</text>
</comment>
<name>A0ABN8DSM7_9VIBR</name>
<feature type="transmembrane region" description="Helical" evidence="10">
    <location>
        <begin position="16"/>
        <end position="37"/>
    </location>
</feature>
<dbReference type="InterPro" id="IPR014168">
    <property type="entry name" value="Tol-Pal_TolR"/>
</dbReference>
<keyword evidence="7 10" id="KW-1133">Transmembrane helix</keyword>
<dbReference type="Gene3D" id="3.30.420.270">
    <property type="match status" value="1"/>
</dbReference>
<keyword evidence="8 10" id="KW-0472">Membrane</keyword>
<evidence type="ECO:0000256" key="10">
    <source>
        <dbReference type="HAMAP-Rule" id="MF_02203"/>
    </source>
</evidence>
<comment type="subcellular location">
    <subcellularLocation>
        <location evidence="10">Cell inner membrane</location>
        <topology evidence="10">Single-pass membrane protein</topology>
    </subcellularLocation>
    <subcellularLocation>
        <location evidence="1">Cell membrane</location>
        <topology evidence="1">Single-pass membrane protein</topology>
    </subcellularLocation>
</comment>
<evidence type="ECO:0000256" key="4">
    <source>
        <dbReference type="ARBA" id="ARBA00022519"/>
    </source>
</evidence>
<dbReference type="Proteomes" id="UP000838672">
    <property type="component" value="Unassembled WGS sequence"/>
</dbReference>
<dbReference type="RefSeq" id="WP_237465188.1">
    <property type="nucleotide sequence ID" value="NZ_CAKLDI010000001.1"/>
</dbReference>
<protein>
    <recommendedName>
        <fullName evidence="10">Tol-Pal system protein TolR</fullName>
    </recommendedName>
</protein>
<keyword evidence="6 10" id="KW-0812">Transmembrane</keyword>
<proteinExistence type="inferred from homology"/>
<evidence type="ECO:0000256" key="5">
    <source>
        <dbReference type="ARBA" id="ARBA00022618"/>
    </source>
</evidence>
<dbReference type="HAMAP" id="MF_02203">
    <property type="entry name" value="TolR"/>
    <property type="match status" value="1"/>
</dbReference>
<reference evidence="11" key="1">
    <citation type="submission" date="2021-11" db="EMBL/GenBank/DDBJ databases">
        <authorList>
            <person name="Rodrigo-Torres L."/>
            <person name="Arahal R. D."/>
            <person name="Lucena T."/>
        </authorList>
    </citation>
    <scope>NUCLEOTIDE SEQUENCE</scope>
    <source>
        <strain evidence="11">CECT 7929</strain>
    </source>
</reference>
<evidence type="ECO:0000256" key="6">
    <source>
        <dbReference type="ARBA" id="ARBA00022692"/>
    </source>
</evidence>
<evidence type="ECO:0000256" key="3">
    <source>
        <dbReference type="ARBA" id="ARBA00022475"/>
    </source>
</evidence>
<evidence type="ECO:0000256" key="7">
    <source>
        <dbReference type="ARBA" id="ARBA00022989"/>
    </source>
</evidence>
<dbReference type="NCBIfam" id="TIGR02801">
    <property type="entry name" value="tolR"/>
    <property type="match status" value="1"/>
</dbReference>
<evidence type="ECO:0000256" key="2">
    <source>
        <dbReference type="ARBA" id="ARBA00005811"/>
    </source>
</evidence>
<dbReference type="Pfam" id="PF02472">
    <property type="entry name" value="ExbD"/>
    <property type="match status" value="1"/>
</dbReference>
<evidence type="ECO:0000313" key="12">
    <source>
        <dbReference type="Proteomes" id="UP000838672"/>
    </source>
</evidence>
<comment type="similarity">
    <text evidence="2 10">Belongs to the ExbD/TolR family.</text>
</comment>
<dbReference type="PANTHER" id="PTHR30558">
    <property type="entry name" value="EXBD MEMBRANE COMPONENT OF PMF-DRIVEN MACROMOLECULE IMPORT SYSTEM"/>
    <property type="match status" value="1"/>
</dbReference>
<comment type="caution">
    <text evidence="11">The sequence shown here is derived from an EMBL/GenBank/DDBJ whole genome shotgun (WGS) entry which is preliminary data.</text>
</comment>
<gene>
    <name evidence="11" type="primary">tolR_1</name>
    <name evidence="10" type="synonym">tolR</name>
    <name evidence="11" type="ORF">VST7929_00853</name>
</gene>
<dbReference type="InterPro" id="IPR003400">
    <property type="entry name" value="ExbD"/>
</dbReference>
<dbReference type="PANTHER" id="PTHR30558:SF7">
    <property type="entry name" value="TOL-PAL SYSTEM PROTEIN TOLR"/>
    <property type="match status" value="1"/>
</dbReference>
<accession>A0ABN8DSM7</accession>
<evidence type="ECO:0000256" key="8">
    <source>
        <dbReference type="ARBA" id="ARBA00023136"/>
    </source>
</evidence>
<sequence>MGYQYKRRKMTAEINVVPYIDVMLVLLIIFMVTAPFITQGVDVQLPTSSDAKTAADIADKSGESSFIIVEVSADGRYRISIDGGDKIPVTAQEMALQVKAALSLKPKSNVMVGGDVNTPYQGIIDALNILTQAGVESVGLMTEPAA</sequence>
<evidence type="ECO:0000256" key="9">
    <source>
        <dbReference type="ARBA" id="ARBA00023306"/>
    </source>
</evidence>
<keyword evidence="3 10" id="KW-1003">Cell membrane</keyword>
<keyword evidence="12" id="KW-1185">Reference proteome</keyword>
<dbReference type="EMBL" id="CAKLDI010000001">
    <property type="protein sequence ID" value="CAH0533002.1"/>
    <property type="molecule type" value="Genomic_DNA"/>
</dbReference>